<dbReference type="Proteomes" id="UP000198882">
    <property type="component" value="Unassembled WGS sequence"/>
</dbReference>
<keyword evidence="10" id="KW-1185">Reference proteome</keyword>
<name>A0A1G9EAF9_9EURY</name>
<dbReference type="PANTHER" id="PTHR12112">
    <property type="entry name" value="BNIP - RELATED"/>
    <property type="match status" value="1"/>
</dbReference>
<comment type="catalytic activity">
    <reaction evidence="7">
        <text>diphosphate + H2O = 2 phosphate + H(+)</text>
        <dbReference type="Rhea" id="RHEA:24576"/>
        <dbReference type="ChEBI" id="CHEBI:15377"/>
        <dbReference type="ChEBI" id="CHEBI:15378"/>
        <dbReference type="ChEBI" id="CHEBI:33019"/>
        <dbReference type="ChEBI" id="CHEBI:43474"/>
        <dbReference type="EC" id="3.6.1.1"/>
    </reaction>
</comment>
<dbReference type="STRING" id="1095776.SAMN04515672_3825"/>
<dbReference type="GO" id="GO:0004427">
    <property type="term" value="F:inorganic diphosphate phosphatase activity"/>
    <property type="evidence" value="ECO:0007669"/>
    <property type="project" value="UniProtKB-EC"/>
</dbReference>
<gene>
    <name evidence="9" type="ORF">SAMN04515672_3825</name>
</gene>
<dbReference type="InterPro" id="IPR038222">
    <property type="entry name" value="DHHA2_dom_sf"/>
</dbReference>
<dbReference type="EC" id="3.6.1.1" evidence="2"/>
<evidence type="ECO:0000256" key="1">
    <source>
        <dbReference type="ARBA" id="ARBA00001936"/>
    </source>
</evidence>
<dbReference type="InterPro" id="IPR004097">
    <property type="entry name" value="DHHA2"/>
</dbReference>
<dbReference type="Pfam" id="PF02833">
    <property type="entry name" value="DHHA2"/>
    <property type="match status" value="1"/>
</dbReference>
<evidence type="ECO:0000256" key="6">
    <source>
        <dbReference type="ARBA" id="ARBA00032535"/>
    </source>
</evidence>
<dbReference type="GO" id="GO:0005737">
    <property type="term" value="C:cytoplasm"/>
    <property type="evidence" value="ECO:0007669"/>
    <property type="project" value="InterPro"/>
</dbReference>
<protein>
    <recommendedName>
        <fullName evidence="2">inorganic diphosphatase</fullName>
        <ecNumber evidence="2">3.6.1.1</ecNumber>
    </recommendedName>
    <alternativeName>
        <fullName evidence="6">Pyrophosphate phospho-hydrolase</fullName>
    </alternativeName>
</protein>
<dbReference type="InterPro" id="IPR038763">
    <property type="entry name" value="DHH_sf"/>
</dbReference>
<dbReference type="SMART" id="SM01131">
    <property type="entry name" value="DHHA2"/>
    <property type="match status" value="1"/>
</dbReference>
<evidence type="ECO:0000256" key="7">
    <source>
        <dbReference type="ARBA" id="ARBA00047820"/>
    </source>
</evidence>
<evidence type="ECO:0000256" key="5">
    <source>
        <dbReference type="ARBA" id="ARBA00023211"/>
    </source>
</evidence>
<comment type="cofactor">
    <cofactor evidence="1">
        <name>Mn(2+)</name>
        <dbReference type="ChEBI" id="CHEBI:29035"/>
    </cofactor>
</comment>
<dbReference type="OrthoDB" id="114945at2157"/>
<dbReference type="GO" id="GO:0046872">
    <property type="term" value="F:metal ion binding"/>
    <property type="evidence" value="ECO:0007669"/>
    <property type="project" value="UniProtKB-KW"/>
</dbReference>
<organism evidence="9 10">
    <name type="scientific">Natronorubrum texcoconense</name>
    <dbReference type="NCBI Taxonomy" id="1095776"/>
    <lineage>
        <taxon>Archaea</taxon>
        <taxon>Methanobacteriati</taxon>
        <taxon>Methanobacteriota</taxon>
        <taxon>Stenosarchaea group</taxon>
        <taxon>Halobacteria</taxon>
        <taxon>Halobacteriales</taxon>
        <taxon>Natrialbaceae</taxon>
        <taxon>Natronorubrum</taxon>
    </lineage>
</organism>
<dbReference type="Gene3D" id="3.10.310.20">
    <property type="entry name" value="DHHA2 domain"/>
    <property type="match status" value="1"/>
</dbReference>
<evidence type="ECO:0000256" key="4">
    <source>
        <dbReference type="ARBA" id="ARBA00022801"/>
    </source>
</evidence>
<proteinExistence type="predicted"/>
<keyword evidence="5" id="KW-0464">Manganese</keyword>
<dbReference type="EMBL" id="FNFE01000006">
    <property type="protein sequence ID" value="SDK73036.1"/>
    <property type="molecule type" value="Genomic_DNA"/>
</dbReference>
<dbReference type="RefSeq" id="WP_090310629.1">
    <property type="nucleotide sequence ID" value="NZ_FNFE01000006.1"/>
</dbReference>
<dbReference type="NCBIfam" id="NF003877">
    <property type="entry name" value="PRK05427.1"/>
    <property type="match status" value="1"/>
</dbReference>
<evidence type="ECO:0000256" key="2">
    <source>
        <dbReference type="ARBA" id="ARBA00012146"/>
    </source>
</evidence>
<dbReference type="FunFam" id="3.90.1640.10:FF:000001">
    <property type="entry name" value="Probable manganese-dependent inorganic pyrophosphatase"/>
    <property type="match status" value="1"/>
</dbReference>
<evidence type="ECO:0000313" key="9">
    <source>
        <dbReference type="EMBL" id="SDK73036.1"/>
    </source>
</evidence>
<accession>A0A1G9EAF9</accession>
<evidence type="ECO:0000256" key="3">
    <source>
        <dbReference type="ARBA" id="ARBA00022723"/>
    </source>
</evidence>
<sequence length="307" mass="33639">MSQPSYVIGHQQPDTDTIISAVAYARLKQAQGEDAAPARAGAINPETQFVLDRWEVEKPALLEDAAGERLALVDHNEHSQTVSGAREAEITDIVDHHRIGDVETSSPIFFRNEPVGSTATILTRLYDEADVEIDAQTAGLLLSGLLSDTVVLRSPTTTDTDRTVAERLADIADVDYETYGKELLQQKSKLGEKEPREMVLGDFKEFEFGSHDVGIGQIETVEPDTVLEQREAVLEAMDEVVAEREYAVLVLLVTDLLEEESTALVAGDHAETVEAGLDVTLTDREAFLPGVMSRKKQVVPPLEDAFQ</sequence>
<dbReference type="Pfam" id="PF01368">
    <property type="entry name" value="DHH"/>
    <property type="match status" value="1"/>
</dbReference>
<dbReference type="InterPro" id="IPR001667">
    <property type="entry name" value="DDH_dom"/>
</dbReference>
<reference evidence="10" key="1">
    <citation type="submission" date="2016-10" db="EMBL/GenBank/DDBJ databases">
        <authorList>
            <person name="Varghese N."/>
            <person name="Submissions S."/>
        </authorList>
    </citation>
    <scope>NUCLEOTIDE SEQUENCE [LARGE SCALE GENOMIC DNA]</scope>
    <source>
        <strain evidence="10">B4,CECT 8067,JCM 17497</strain>
    </source>
</reference>
<dbReference type="PANTHER" id="PTHR12112:SF22">
    <property type="entry name" value="MANGANESE-DEPENDENT INORGANIC PYROPHOSPHATASE-RELATED"/>
    <property type="match status" value="1"/>
</dbReference>
<dbReference type="AlphaFoldDB" id="A0A1G9EAF9"/>
<evidence type="ECO:0000313" key="10">
    <source>
        <dbReference type="Proteomes" id="UP000198882"/>
    </source>
</evidence>
<evidence type="ECO:0000259" key="8">
    <source>
        <dbReference type="SMART" id="SM01131"/>
    </source>
</evidence>
<dbReference type="SUPFAM" id="SSF64182">
    <property type="entry name" value="DHH phosphoesterases"/>
    <property type="match status" value="1"/>
</dbReference>
<keyword evidence="3" id="KW-0479">Metal-binding</keyword>
<dbReference type="Gene3D" id="3.90.1640.10">
    <property type="entry name" value="inorganic pyrophosphatase (n-terminal core)"/>
    <property type="match status" value="1"/>
</dbReference>
<feature type="domain" description="DHHA2" evidence="8">
    <location>
        <begin position="180"/>
        <end position="306"/>
    </location>
</feature>
<keyword evidence="4" id="KW-0378">Hydrolase</keyword>